<proteinExistence type="predicted"/>
<dbReference type="SUPFAM" id="SSF54427">
    <property type="entry name" value="NTF2-like"/>
    <property type="match status" value="1"/>
</dbReference>
<dbReference type="InterPro" id="IPR009959">
    <property type="entry name" value="Cyclase_SnoaL-like"/>
</dbReference>
<dbReference type="InterPro" id="IPR032710">
    <property type="entry name" value="NTF2-like_dom_sf"/>
</dbReference>
<dbReference type="PANTHER" id="PTHR38436:SF1">
    <property type="entry name" value="ESTER CYCLASE"/>
    <property type="match status" value="1"/>
</dbReference>
<evidence type="ECO:0000313" key="2">
    <source>
        <dbReference type="Proteomes" id="UP000545493"/>
    </source>
</evidence>
<accession>A0A7X5ZS67</accession>
<dbReference type="GO" id="GO:0030638">
    <property type="term" value="P:polyketide metabolic process"/>
    <property type="evidence" value="ECO:0007669"/>
    <property type="project" value="InterPro"/>
</dbReference>
<evidence type="ECO:0000313" key="1">
    <source>
        <dbReference type="EMBL" id="NIJ13030.1"/>
    </source>
</evidence>
<sequence>MDVTDVEDLARQTERTKRVAREFFETCNTHDLDRILDFFHPDIIHHARLSDYPKEGIAFVYKLTLDAFPDLRWNVVEMIAEGDRVSTLIRYEGTHRGDYLGQTNTGKKVSFFSINIARVQGDQFIEHRGVLDELHLLTQIGALPEPYLAQMS</sequence>
<dbReference type="PANTHER" id="PTHR38436">
    <property type="entry name" value="POLYKETIDE CYCLASE SNOAL-LIKE DOMAIN"/>
    <property type="match status" value="1"/>
</dbReference>
<reference evidence="1 2" key="1">
    <citation type="submission" date="2020-03" db="EMBL/GenBank/DDBJ databases">
        <title>Sequencing the genomes of 1000 actinobacteria strains.</title>
        <authorList>
            <person name="Klenk H.-P."/>
        </authorList>
    </citation>
    <scope>NUCLEOTIDE SEQUENCE [LARGE SCALE GENOMIC DNA]</scope>
    <source>
        <strain evidence="1 2">DSM 45685</strain>
    </source>
</reference>
<protein>
    <submittedName>
        <fullName evidence="1">Putative ester cyclase</fullName>
    </submittedName>
</protein>
<dbReference type="AlphaFoldDB" id="A0A7X5ZS67"/>
<dbReference type="Gene3D" id="3.10.450.50">
    <property type="match status" value="1"/>
</dbReference>
<name>A0A7X5ZS67_9PSEU</name>
<dbReference type="Proteomes" id="UP000545493">
    <property type="component" value="Unassembled WGS sequence"/>
</dbReference>
<dbReference type="Pfam" id="PF07366">
    <property type="entry name" value="SnoaL"/>
    <property type="match status" value="1"/>
</dbReference>
<organism evidence="1 2">
    <name type="scientific">Saccharomonospora amisosensis</name>
    <dbReference type="NCBI Taxonomy" id="1128677"/>
    <lineage>
        <taxon>Bacteria</taxon>
        <taxon>Bacillati</taxon>
        <taxon>Actinomycetota</taxon>
        <taxon>Actinomycetes</taxon>
        <taxon>Pseudonocardiales</taxon>
        <taxon>Pseudonocardiaceae</taxon>
        <taxon>Saccharomonospora</taxon>
    </lineage>
</organism>
<keyword evidence="2" id="KW-1185">Reference proteome</keyword>
<gene>
    <name evidence="1" type="ORF">FHU38_003374</name>
</gene>
<dbReference type="EMBL" id="JAAOYM010000001">
    <property type="protein sequence ID" value="NIJ13030.1"/>
    <property type="molecule type" value="Genomic_DNA"/>
</dbReference>
<dbReference type="RefSeq" id="WP_167172524.1">
    <property type="nucleotide sequence ID" value="NZ_JAAOYM010000001.1"/>
</dbReference>
<comment type="caution">
    <text evidence="1">The sequence shown here is derived from an EMBL/GenBank/DDBJ whole genome shotgun (WGS) entry which is preliminary data.</text>
</comment>